<dbReference type="InterPro" id="IPR036322">
    <property type="entry name" value="WD40_repeat_dom_sf"/>
</dbReference>
<organism evidence="6 7">
    <name type="scientific">Plasmopara halstedii</name>
    <name type="common">Downy mildew of sunflower</name>
    <dbReference type="NCBI Taxonomy" id="4781"/>
    <lineage>
        <taxon>Eukaryota</taxon>
        <taxon>Sar</taxon>
        <taxon>Stramenopiles</taxon>
        <taxon>Oomycota</taxon>
        <taxon>Peronosporomycetes</taxon>
        <taxon>Peronosporales</taxon>
        <taxon>Peronosporaceae</taxon>
        <taxon>Plasmopara</taxon>
    </lineage>
</organism>
<dbReference type="STRING" id="4781.A0A0N7L5A4"/>
<dbReference type="SMART" id="SM00320">
    <property type="entry name" value="WD40"/>
    <property type="match status" value="25"/>
</dbReference>
<dbReference type="InterPro" id="IPR050630">
    <property type="entry name" value="WD_repeat_EMAP"/>
</dbReference>
<protein>
    <submittedName>
        <fullName evidence="6">Echinoderm microtubule-associated 6</fullName>
    </submittedName>
</protein>
<dbReference type="Proteomes" id="UP000054928">
    <property type="component" value="Unassembled WGS sequence"/>
</dbReference>
<dbReference type="PROSITE" id="PS50082">
    <property type="entry name" value="WD_REPEATS_2"/>
    <property type="match status" value="4"/>
</dbReference>
<comment type="similarity">
    <text evidence="1">Belongs to the WD repeat EMAP family.</text>
</comment>
<keyword evidence="3" id="KW-0677">Repeat</keyword>
<evidence type="ECO:0000256" key="3">
    <source>
        <dbReference type="ARBA" id="ARBA00022737"/>
    </source>
</evidence>
<dbReference type="GeneID" id="36406154"/>
<evidence type="ECO:0000259" key="5">
    <source>
        <dbReference type="PROSITE" id="PS50222"/>
    </source>
</evidence>
<keyword evidence="7" id="KW-1185">Reference proteome</keyword>
<dbReference type="PROSITE" id="PS50294">
    <property type="entry name" value="WD_REPEATS_REGION"/>
    <property type="match status" value="1"/>
</dbReference>
<evidence type="ECO:0000256" key="1">
    <source>
        <dbReference type="ARBA" id="ARBA00006489"/>
    </source>
</evidence>
<evidence type="ECO:0000313" key="7">
    <source>
        <dbReference type="Proteomes" id="UP000054928"/>
    </source>
</evidence>
<dbReference type="SUPFAM" id="SSF50978">
    <property type="entry name" value="WD40 repeat-like"/>
    <property type="match status" value="3"/>
</dbReference>
<dbReference type="InterPro" id="IPR001680">
    <property type="entry name" value="WD40_rpt"/>
</dbReference>
<dbReference type="PANTHER" id="PTHR13720">
    <property type="entry name" value="WD-40 REPEAT PROTEIN"/>
    <property type="match status" value="1"/>
</dbReference>
<dbReference type="InterPro" id="IPR015943">
    <property type="entry name" value="WD40/YVTN_repeat-like_dom_sf"/>
</dbReference>
<evidence type="ECO:0000256" key="4">
    <source>
        <dbReference type="PROSITE-ProRule" id="PRU00221"/>
    </source>
</evidence>
<keyword evidence="2 4" id="KW-0853">WD repeat</keyword>
<dbReference type="PANTHER" id="PTHR13720:SF33">
    <property type="entry name" value="HELP DOMAIN-CONTAINING PROTEIN"/>
    <property type="match status" value="1"/>
</dbReference>
<feature type="repeat" description="WD" evidence="4">
    <location>
        <begin position="2160"/>
        <end position="2195"/>
    </location>
</feature>
<dbReference type="Gene3D" id="2.130.10.10">
    <property type="entry name" value="YVTN repeat-like/Quinoprotein amine dehydrogenase"/>
    <property type="match status" value="6"/>
</dbReference>
<dbReference type="PROSITE" id="PS50222">
    <property type="entry name" value="EF_HAND_2"/>
    <property type="match status" value="1"/>
</dbReference>
<evidence type="ECO:0000256" key="2">
    <source>
        <dbReference type="ARBA" id="ARBA00022574"/>
    </source>
</evidence>
<feature type="repeat" description="WD" evidence="4">
    <location>
        <begin position="1911"/>
        <end position="1942"/>
    </location>
</feature>
<dbReference type="InterPro" id="IPR055439">
    <property type="entry name" value="Beta-prop_EML_1st"/>
</dbReference>
<dbReference type="PROSITE" id="PS00018">
    <property type="entry name" value="EF_HAND_1"/>
    <property type="match status" value="1"/>
</dbReference>
<accession>A0A0N7L5A4</accession>
<dbReference type="OMA" id="AVAPCLE"/>
<dbReference type="Pfam" id="PF23409">
    <property type="entry name" value="Beta-prop_EML"/>
    <property type="match status" value="3"/>
</dbReference>
<feature type="repeat" description="WD" evidence="4">
    <location>
        <begin position="1119"/>
        <end position="1149"/>
    </location>
</feature>
<dbReference type="InterPro" id="IPR018247">
    <property type="entry name" value="EF_Hand_1_Ca_BS"/>
</dbReference>
<proteinExistence type="inferred from homology"/>
<dbReference type="InterPro" id="IPR005108">
    <property type="entry name" value="HELP"/>
</dbReference>
<feature type="repeat" description="WD" evidence="4">
    <location>
        <begin position="1468"/>
        <end position="1510"/>
    </location>
</feature>
<dbReference type="OrthoDB" id="47802at2759"/>
<dbReference type="GO" id="GO:0008017">
    <property type="term" value="F:microtubule binding"/>
    <property type="evidence" value="ECO:0007669"/>
    <property type="project" value="TreeGrafter"/>
</dbReference>
<dbReference type="FunFam" id="2.130.10.10:FF:000320">
    <property type="entry name" value="echinoderm microtubule-associated protein-like 6"/>
    <property type="match status" value="3"/>
</dbReference>
<dbReference type="SUPFAM" id="SSF50998">
    <property type="entry name" value="Quinoprotein alcohol dehydrogenase-like"/>
    <property type="match status" value="2"/>
</dbReference>
<dbReference type="Pfam" id="PF23414">
    <property type="entry name" value="Beta-prop_EML_2"/>
    <property type="match status" value="3"/>
</dbReference>
<dbReference type="InterPro" id="IPR011047">
    <property type="entry name" value="Quinoprotein_ADH-like_sf"/>
</dbReference>
<name>A0A0N7L5A4_PLAHL</name>
<dbReference type="RefSeq" id="XP_024577292.1">
    <property type="nucleotide sequence ID" value="XM_024726634.1"/>
</dbReference>
<evidence type="ECO:0000313" key="6">
    <source>
        <dbReference type="EMBL" id="CEG40923.1"/>
    </source>
</evidence>
<dbReference type="Pfam" id="PF03451">
    <property type="entry name" value="HELP"/>
    <property type="match status" value="2"/>
</dbReference>
<dbReference type="InterPro" id="IPR055442">
    <property type="entry name" value="Beta-prop_EML-like_2nd"/>
</dbReference>
<dbReference type="GO" id="GO:0005509">
    <property type="term" value="F:calcium ion binding"/>
    <property type="evidence" value="ECO:0007669"/>
    <property type="project" value="InterPro"/>
</dbReference>
<reference evidence="7" key="1">
    <citation type="submission" date="2014-09" db="EMBL/GenBank/DDBJ databases">
        <authorList>
            <person name="Sharma Rahul"/>
            <person name="Thines Marco"/>
        </authorList>
    </citation>
    <scope>NUCLEOTIDE SEQUENCE [LARGE SCALE GENOMIC DNA]</scope>
</reference>
<feature type="domain" description="EF-hand" evidence="5">
    <location>
        <begin position="1"/>
        <end position="35"/>
    </location>
</feature>
<dbReference type="InterPro" id="IPR002048">
    <property type="entry name" value="EF_hand_dom"/>
</dbReference>
<dbReference type="EMBL" id="CCYD01000524">
    <property type="protein sequence ID" value="CEG40923.1"/>
    <property type="molecule type" value="Genomic_DNA"/>
</dbReference>
<sequence>MDEKIDLIFDSWDMSEDGALDLDEFTISLKSTLSGMAKILQPTSGCKSTNVDVEVDEENVFMLAELAFQEIANCGALMSEGGGSKEEINTITCEQFREYCLKNKQAKDILRLFDVANSNLKKFESGFEEEEISGELMAKLKKQTEIPITPADAGVGDMFLALKPWVGAIVPPTKPPPLCNAAPLDSVRLDWVFGYSAQECKNNVRFVTTTAAAKSGHFEEIVYPAAAACIVLNTKSMKQRHHLFHTDDVLSLCLHPCLPLAASGEIGKQPKIIVWDLDTLEVQCIITGYHKRGVLQLAFLSAELLISVGGDDDHSVAIYASSTWKSATLKVAVKGNKAAPFHVTTNPRVCSEFVICGQKFVDFWSLGSKELVSKRALLGKKGSLQPFPVAEYLGKMDQAVVVGTSDGSLYLFVERQLTKVVKAQDGAITALFYSSGHLLSGGRDGRIIQWDDKLNQIGSVTNIQDSLEGLFLPQRKGIRSCCFSPDKRTILVGTLASEIYELDAKTGQNFHSEALTKGHFRGELWGLDTHPTLHHCCTVGDDQTLRIWNFIEMYEMGFIMLPIPGRACAYSGDGKLIVVGLGTEDSGKIGNELLTNYSANAKKQQPKGGFVVYSAIDLTFIKEPCFDAKRWVSDVKFSPDNRTLAVASHDSNIYLYNALKGFSRTHIFSKHSSAVTHLDFSRNGDYLQSTSSGYELLFTEVKSGKHITNATRFRDEAWHTMTSTIGWSVQGIWEADSDGTDVNAVDRSNNGKLLVTGDDFGKVKVFNFPCALDTAPFLELRGQSSHVTNVKWSFDDNFIVSVGGNDRCIFVWKHDTQSSKIPNFLNHRSSTTEPSSNEIEIIGEKETSPFEEVVMKDDFGDEFMAVRPWLGAVVAPSKTAQTIIDSTSPNARLELERVHGYQAQNASNNARYDSTGNVVYHVAALGVIYNRTTQRQRFFKSHDNDIVALSAHPNGTTFATSQMGGKPKIYVWDSTGGIAVAPCLEGFHQRSINAICFSADGKKLGSVGGDDNHSIAIYNWQNGMLTSYSRGERNNVHSMCYHAATNEWVTCGDKHIRFWVEQGKNLTSKLATFGTKAHQSGNVPPRFDCVVSFSGLVIAGGCTGHLIIFQNSVSVTKTVQAHGSAILALYAAERELISGGKDSKIAIWDAQINSIAIFDLTKYTLQDSKLLNSEIKSICSSPGSSRLFLVGLGGSDLLELDAGRAQPALSVITQGHYKMEVWGLACHPTRAEYCTVGDDQTIRVWCHVTKSQLRIRRLEWIARVCALTGSADIVAIGYGGRTDMSKTARLKTGGMVLLSYSDLTRKVFEDRPSKQAISEMKFSPNGLVLAVGSHDHKIYLYRLNHNGLKVVRTATFDKHHSYITHFDFSSDSQILQSNCGAYELLFSNANTGKHITSASSTRDTPWYSWTCVLGWPVQGIWPPFSDGTDVNSVARNSSGHLLVTADDFGRVKLYRYPCVAKNASSVDYRGHSSHVTNVRWSCNDSYIISIGGNDRAIMEWRIVSEDEPLQVANEPNGQTSQMELDNETIDSNEETLDDSVGDEFMAVKPWIGAIIAPTNAATPNSRQPDLNVELEWVYGYQSEHSRQNLVYNAQDEIIYHTAAVGVIYDAIHHFQRHHIGHNDDIMSFAICNLRRNLVATGERGRKPAVRVWDAHTGELRCELKGILTRGIASLAFSGDSTKLICVGNDDDHSLVVYSDASSGAWTVANVLAVGKGDKAVNYFAFFGSKADSIITGGVKHVLFWSIQGKSLTSKKGIIGKKGSLQTFLTGCTFAEDFVTGTVGGDLYVWKGNDLARVVKAHEGGVRVVVSNVVTDRHDVKDSVVLLSGGIDGRVVMWNSMYQSLKCFDLGAMHLVTFTKVINSVCLNSSGQKMLIGTCSSDIIEIEVATAGALNNGQPLFSGHFAMELWGLAVHPSQRQFVTVGDDQTLRVWDMETKRLIHKHSLPAKARACAYSPDAELLAVGFGGDNGFRQKKRPQTLSREGGFAVYRISDPINERQVYEDKPAKEWISDVKFSPDGKTLALGSHDNSIYFYSVKGASDFQKRKPFSKHNSYITHFDFSNDSKYIQSNCGAYEYLFCETTSSTQVSRASSVRDVKWSTWTCTLGWPVQGIWPDYADGTDINAVCASSSRSILAIGDDSGNVKVYRYPCILKGSKFIACRGHSSHVMNVRFSFDDKYLISVGGNDRSIFQWKFM</sequence>